<name>A0ABR4IQL5_9EURO</name>
<protein>
    <submittedName>
        <fullName evidence="2">Uncharacterized protein</fullName>
    </submittedName>
</protein>
<reference evidence="2 3" key="1">
    <citation type="submission" date="2024-07" db="EMBL/GenBank/DDBJ databases">
        <title>Section-level genome sequencing and comparative genomics of Aspergillus sections Usti and Cavernicolus.</title>
        <authorList>
            <consortium name="Lawrence Berkeley National Laboratory"/>
            <person name="Nybo J.L."/>
            <person name="Vesth T.C."/>
            <person name="Theobald S."/>
            <person name="Frisvad J.C."/>
            <person name="Larsen T.O."/>
            <person name="Kjaerboelling I."/>
            <person name="Rothschild-Mancinelli K."/>
            <person name="Lyhne E.K."/>
            <person name="Kogle M.E."/>
            <person name="Barry K."/>
            <person name="Clum A."/>
            <person name="Na H."/>
            <person name="Ledsgaard L."/>
            <person name="Lin J."/>
            <person name="Lipzen A."/>
            <person name="Kuo A."/>
            <person name="Riley R."/>
            <person name="Mondo S."/>
            <person name="LaButti K."/>
            <person name="Haridas S."/>
            <person name="Pangalinan J."/>
            <person name="Salamov A.A."/>
            <person name="Simmons B.A."/>
            <person name="Magnuson J.K."/>
            <person name="Chen J."/>
            <person name="Drula E."/>
            <person name="Henrissat B."/>
            <person name="Wiebenga A."/>
            <person name="Lubbers R.J."/>
            <person name="Gomes A.C."/>
            <person name="Makela M.R."/>
            <person name="Stajich J."/>
            <person name="Grigoriev I.V."/>
            <person name="Mortensen U.H."/>
            <person name="De vries R.P."/>
            <person name="Baker S.E."/>
            <person name="Andersen M.R."/>
        </authorList>
    </citation>
    <scope>NUCLEOTIDE SEQUENCE [LARGE SCALE GENOMIC DNA]</scope>
    <source>
        <strain evidence="2 3">CBS 600.67</strain>
    </source>
</reference>
<dbReference type="Proteomes" id="UP001610335">
    <property type="component" value="Unassembled WGS sequence"/>
</dbReference>
<evidence type="ECO:0000313" key="2">
    <source>
        <dbReference type="EMBL" id="KAL2830045.1"/>
    </source>
</evidence>
<organism evidence="2 3">
    <name type="scientific">Aspergillus cavernicola</name>
    <dbReference type="NCBI Taxonomy" id="176166"/>
    <lineage>
        <taxon>Eukaryota</taxon>
        <taxon>Fungi</taxon>
        <taxon>Dikarya</taxon>
        <taxon>Ascomycota</taxon>
        <taxon>Pezizomycotina</taxon>
        <taxon>Eurotiomycetes</taxon>
        <taxon>Eurotiomycetidae</taxon>
        <taxon>Eurotiales</taxon>
        <taxon>Aspergillaceae</taxon>
        <taxon>Aspergillus</taxon>
        <taxon>Aspergillus subgen. Nidulantes</taxon>
    </lineage>
</organism>
<feature type="compositionally biased region" description="Basic and acidic residues" evidence="1">
    <location>
        <begin position="12"/>
        <end position="25"/>
    </location>
</feature>
<proteinExistence type="predicted"/>
<dbReference type="EMBL" id="JBFXLS010000014">
    <property type="protein sequence ID" value="KAL2830045.1"/>
    <property type="molecule type" value="Genomic_DNA"/>
</dbReference>
<gene>
    <name evidence="2" type="ORF">BDW59DRAFT_141671</name>
</gene>
<accession>A0ABR4IQL5</accession>
<feature type="region of interest" description="Disordered" evidence="1">
    <location>
        <begin position="12"/>
        <end position="55"/>
    </location>
</feature>
<sequence length="55" mass="6180">MRWIRIVDGLDKRRPTWEGRSEGRKGMQNNNARGVHARPVPVPRYGSGNPLGVSP</sequence>
<evidence type="ECO:0000256" key="1">
    <source>
        <dbReference type="SAM" id="MobiDB-lite"/>
    </source>
</evidence>
<evidence type="ECO:0000313" key="3">
    <source>
        <dbReference type="Proteomes" id="UP001610335"/>
    </source>
</evidence>
<keyword evidence="3" id="KW-1185">Reference proteome</keyword>
<comment type="caution">
    <text evidence="2">The sequence shown here is derived from an EMBL/GenBank/DDBJ whole genome shotgun (WGS) entry which is preliminary data.</text>
</comment>